<dbReference type="AlphaFoldDB" id="A0AAE8MKS9"/>
<sequence>MNTSTFENSHLSENSGPASVPVDQGQNGNEAKNAEPPLNVLILGETANGKSTLIRQLGVYAGDTYPSVKIGDGNKSCTKEVGRYPISTQLRKYHLEDAYSGQKIEDAKYTDLVDFTSDDATVVADKPDDDGRVFNFELIDTPGLDDSDGNDMEIMAEIIGKISELSHLNAVIYVRSMNMPFGTSFIHFYEYIQRCMPMISNGLIVVHTGYSIDRIDEALSKKVDLAKQRQESFQKATRGKMSLAHFFMDNSPDETSPLAITESLNGCYKLLKLLSTQLRLNTSNLNLLKAPNMVNVDTHVLLALERLQSRLRKRLDDELAAADKYKNAILRTHREIARLKAQQDECREKLDKLDCDAEVVLGTKTVAEDYGMKEFFLEGTLWLGNRDVNFDSDCGITKVQKSAGNGCKWLNEDQRGTTWRATLNSGILRSMEGSATFYTTMRRKHSGEIETLKARLWHEQEAIAFHEASLQSLGSLDDRDAATETLAEHVDRCASTIERIKKDIFEASLWPLLRQFYVSHKKPSNSDIGDFVKVYDPKTAELLFGH</sequence>
<dbReference type="SUPFAM" id="SSF52540">
    <property type="entry name" value="P-loop containing nucleoside triphosphate hydrolases"/>
    <property type="match status" value="1"/>
</dbReference>
<evidence type="ECO:0008006" key="5">
    <source>
        <dbReference type="Google" id="ProtNLM"/>
    </source>
</evidence>
<proteinExistence type="predicted"/>
<gene>
    <name evidence="3" type="ORF">FTOL_12519</name>
</gene>
<keyword evidence="1" id="KW-0175">Coiled coil</keyword>
<name>A0AAE8MKS9_9HYPO</name>
<reference evidence="3" key="1">
    <citation type="submission" date="2018-03" db="EMBL/GenBank/DDBJ databases">
        <authorList>
            <person name="Guldener U."/>
        </authorList>
    </citation>
    <scope>NUCLEOTIDE SEQUENCE</scope>
</reference>
<comment type="caution">
    <text evidence="3">The sequence shown here is derived from an EMBL/GenBank/DDBJ whole genome shotgun (WGS) entry which is preliminary data.</text>
</comment>
<dbReference type="Proteomes" id="UP001187734">
    <property type="component" value="Unassembled WGS sequence"/>
</dbReference>
<feature type="region of interest" description="Disordered" evidence="2">
    <location>
        <begin position="1"/>
        <end position="34"/>
    </location>
</feature>
<feature type="compositionally biased region" description="Polar residues" evidence="2">
    <location>
        <begin position="1"/>
        <end position="17"/>
    </location>
</feature>
<keyword evidence="4" id="KW-1185">Reference proteome</keyword>
<dbReference type="InterPro" id="IPR027417">
    <property type="entry name" value="P-loop_NTPase"/>
</dbReference>
<organism evidence="3 4">
    <name type="scientific">Fusarium torulosum</name>
    <dbReference type="NCBI Taxonomy" id="33205"/>
    <lineage>
        <taxon>Eukaryota</taxon>
        <taxon>Fungi</taxon>
        <taxon>Dikarya</taxon>
        <taxon>Ascomycota</taxon>
        <taxon>Pezizomycotina</taxon>
        <taxon>Sordariomycetes</taxon>
        <taxon>Hypocreomycetidae</taxon>
        <taxon>Hypocreales</taxon>
        <taxon>Nectriaceae</taxon>
        <taxon>Fusarium</taxon>
    </lineage>
</organism>
<evidence type="ECO:0000256" key="1">
    <source>
        <dbReference type="SAM" id="Coils"/>
    </source>
</evidence>
<evidence type="ECO:0000313" key="4">
    <source>
        <dbReference type="Proteomes" id="UP001187734"/>
    </source>
</evidence>
<evidence type="ECO:0000313" key="3">
    <source>
        <dbReference type="EMBL" id="SPJ88050.1"/>
    </source>
</evidence>
<dbReference type="Gene3D" id="3.40.50.300">
    <property type="entry name" value="P-loop containing nucleotide triphosphate hydrolases"/>
    <property type="match status" value="1"/>
</dbReference>
<accession>A0AAE8MKS9</accession>
<evidence type="ECO:0000256" key="2">
    <source>
        <dbReference type="SAM" id="MobiDB-lite"/>
    </source>
</evidence>
<dbReference type="EMBL" id="ONZP01000603">
    <property type="protein sequence ID" value="SPJ88050.1"/>
    <property type="molecule type" value="Genomic_DNA"/>
</dbReference>
<protein>
    <recommendedName>
        <fullName evidence="5">G domain-containing protein</fullName>
    </recommendedName>
</protein>
<feature type="coiled-coil region" evidence="1">
    <location>
        <begin position="322"/>
        <end position="356"/>
    </location>
</feature>